<dbReference type="InterPro" id="IPR027417">
    <property type="entry name" value="P-loop_NTPase"/>
</dbReference>
<accession>A0AAU8K6M1</accession>
<keyword evidence="2" id="KW-0067">ATP-binding</keyword>
<dbReference type="SUPFAM" id="SSF48452">
    <property type="entry name" value="TPR-like"/>
    <property type="match status" value="2"/>
</dbReference>
<proteinExistence type="predicted"/>
<evidence type="ECO:0000256" key="2">
    <source>
        <dbReference type="ARBA" id="ARBA00022840"/>
    </source>
</evidence>
<dbReference type="InterPro" id="IPR000792">
    <property type="entry name" value="Tscrpt_reg_LuxR_C"/>
</dbReference>
<dbReference type="EMBL" id="CP159872">
    <property type="protein sequence ID" value="XCM83667.1"/>
    <property type="molecule type" value="Genomic_DNA"/>
</dbReference>
<protein>
    <submittedName>
        <fullName evidence="5">AAA family ATPase</fullName>
    </submittedName>
</protein>
<evidence type="ECO:0000313" key="5">
    <source>
        <dbReference type="EMBL" id="XCM83667.1"/>
    </source>
</evidence>
<dbReference type="KEGG" id="kcm:ABWK59_34425"/>
<dbReference type="InterPro" id="IPR041664">
    <property type="entry name" value="AAA_16"/>
</dbReference>
<dbReference type="Gene3D" id="1.25.40.10">
    <property type="entry name" value="Tetratricopeptide repeat domain"/>
    <property type="match status" value="1"/>
</dbReference>
<dbReference type="Gene3D" id="1.10.10.10">
    <property type="entry name" value="Winged helix-like DNA-binding domain superfamily/Winged helix DNA-binding domain"/>
    <property type="match status" value="1"/>
</dbReference>
<dbReference type="Pfam" id="PF13191">
    <property type="entry name" value="AAA_16"/>
    <property type="match status" value="1"/>
</dbReference>
<dbReference type="CDD" id="cd06170">
    <property type="entry name" value="LuxR_C_like"/>
    <property type="match status" value="1"/>
</dbReference>
<dbReference type="GO" id="GO:0004016">
    <property type="term" value="F:adenylate cyclase activity"/>
    <property type="evidence" value="ECO:0007669"/>
    <property type="project" value="TreeGrafter"/>
</dbReference>
<gene>
    <name evidence="5" type="ORF">ABWK59_34425</name>
</gene>
<dbReference type="InterPro" id="IPR036388">
    <property type="entry name" value="WH-like_DNA-bd_sf"/>
</dbReference>
<dbReference type="GO" id="GO:0005737">
    <property type="term" value="C:cytoplasm"/>
    <property type="evidence" value="ECO:0007669"/>
    <property type="project" value="TreeGrafter"/>
</dbReference>
<evidence type="ECO:0000259" key="4">
    <source>
        <dbReference type="PROSITE" id="PS50043"/>
    </source>
</evidence>
<organism evidence="5">
    <name type="scientific">Kitasatospora camelliae</name>
    <dbReference type="NCBI Taxonomy" id="3156397"/>
    <lineage>
        <taxon>Bacteria</taxon>
        <taxon>Bacillati</taxon>
        <taxon>Actinomycetota</taxon>
        <taxon>Actinomycetes</taxon>
        <taxon>Kitasatosporales</taxon>
        <taxon>Streptomycetaceae</taxon>
        <taxon>Kitasatospora</taxon>
    </lineage>
</organism>
<dbReference type="RefSeq" id="WP_354644604.1">
    <property type="nucleotide sequence ID" value="NZ_CP159872.1"/>
</dbReference>
<dbReference type="PROSITE" id="PS00622">
    <property type="entry name" value="HTH_LUXR_1"/>
    <property type="match status" value="1"/>
</dbReference>
<feature type="region of interest" description="Disordered" evidence="3">
    <location>
        <begin position="1"/>
        <end position="40"/>
    </location>
</feature>
<keyword evidence="1" id="KW-0547">Nucleotide-binding</keyword>
<evidence type="ECO:0000256" key="3">
    <source>
        <dbReference type="SAM" id="MobiDB-lite"/>
    </source>
</evidence>
<dbReference type="GO" id="GO:0003677">
    <property type="term" value="F:DNA binding"/>
    <property type="evidence" value="ECO:0007669"/>
    <property type="project" value="InterPro"/>
</dbReference>
<name>A0AAU8K6M1_9ACTN</name>
<dbReference type="InterPro" id="IPR011990">
    <property type="entry name" value="TPR-like_helical_dom_sf"/>
</dbReference>
<dbReference type="PROSITE" id="PS50043">
    <property type="entry name" value="HTH_LUXR_2"/>
    <property type="match status" value="1"/>
</dbReference>
<dbReference type="PANTHER" id="PTHR16305">
    <property type="entry name" value="TESTICULAR SOLUBLE ADENYLYL CYCLASE"/>
    <property type="match status" value="1"/>
</dbReference>
<dbReference type="SUPFAM" id="SSF52540">
    <property type="entry name" value="P-loop containing nucleoside triphosphate hydrolases"/>
    <property type="match status" value="1"/>
</dbReference>
<reference evidence="5" key="1">
    <citation type="submission" date="2024-06" db="EMBL/GenBank/DDBJ databases">
        <title>The genome sequences of Kitasatospora sp. strain HUAS MG31.</title>
        <authorList>
            <person name="Mo P."/>
        </authorList>
    </citation>
    <scope>NUCLEOTIDE SEQUENCE</scope>
    <source>
        <strain evidence="5">HUAS MG31</strain>
    </source>
</reference>
<dbReference type="InterPro" id="IPR016032">
    <property type="entry name" value="Sig_transdc_resp-reg_C-effctor"/>
</dbReference>
<dbReference type="PANTHER" id="PTHR16305:SF35">
    <property type="entry name" value="TRANSCRIPTIONAL ACTIVATOR DOMAIN"/>
    <property type="match status" value="1"/>
</dbReference>
<evidence type="ECO:0000256" key="1">
    <source>
        <dbReference type="ARBA" id="ARBA00022741"/>
    </source>
</evidence>
<dbReference type="AlphaFoldDB" id="A0AAU8K6M1"/>
<feature type="domain" description="HTH luxR-type" evidence="4">
    <location>
        <begin position="919"/>
        <end position="984"/>
    </location>
</feature>
<dbReference type="Gene3D" id="3.40.50.300">
    <property type="entry name" value="P-loop containing nucleotide triphosphate hydrolases"/>
    <property type="match status" value="1"/>
</dbReference>
<dbReference type="PRINTS" id="PR00038">
    <property type="entry name" value="HTHLUXR"/>
</dbReference>
<dbReference type="GO" id="GO:0006355">
    <property type="term" value="P:regulation of DNA-templated transcription"/>
    <property type="evidence" value="ECO:0007669"/>
    <property type="project" value="InterPro"/>
</dbReference>
<dbReference type="SUPFAM" id="SSF46894">
    <property type="entry name" value="C-terminal effector domain of the bipartite response regulators"/>
    <property type="match status" value="1"/>
</dbReference>
<dbReference type="GO" id="GO:0005524">
    <property type="term" value="F:ATP binding"/>
    <property type="evidence" value="ECO:0007669"/>
    <property type="project" value="UniProtKB-KW"/>
</dbReference>
<sequence>MSDRPARLSVPGPPHPGSPAGPGVPGGPGADHGRRSGDPLLIGREADLDALVGLLRQDPGRGAFVLVHGEAGNGKTALLREVLARVGQDGDTVLSAWADPLEHGVEFGVVRQLFEHTVLSATMDGDGSLLTGPASLAAEALLLSATTNGITNRAANGTNGAVAPLLNALYWLAAGLAGRSRLILTIDDLQWTDRASLLWLQFLLRRADDLPVVVIATVGPAETSPDADVLDRVVPLFRHRLALTALDGAAVALAVEEVLGVAGDEPFRAAALTATGGNPYLLHTLLRSLASSGMRPDAETADQITRYVPADAGRAVHLLLRAAGPHALAVAQATAVLGGTPALDLVAAVTGLPEPAVRDAVHALERAGLMCPAEEGADFVCPMIRVAVANDVLPSERQEVNARAARVMLDQGMPVEQAAAHALQAPVGLSWTPDLLQRAAAEAVRNGDRGHAVTLLRRALREPLADDVRATVLIGLGEAELASDVPAAVHHLRQGLDLSRDPAERTAGARRLAGALFALDRYLDGLDVLGDIADALREADPARALRLEIDLVYAGIHEAVSAPVVLPRLMDLQISDAAGTPVERPLAALLGLRAIMRGESPAEAVALARQALSHGMNPPDDESLIYTGAVLFLGSTGETELALRYADAAVEDARRIGSVFALVHSTAIRACVYMQLGRVLDCQRDAEATLQMLREIGVDSRHAHSVLVTTVLTESLLKQGRLDEAQSLLERDFLTAELNGHWVKDYVFLVRGQLRAAQGRPADAIADFRRCGQRTEARGLPCPWIYPWRSEAALAHLALGEHEEARALAAEELAIARRWGVPEAVGAALRALALATGGTEGLDLLRDAVRMLEGSPARFRHALALADLGAQLRRAGRVAEARGHLKEAVTAAHAHGAALVADRALEELRAAGDRPRTRTFHGVGALTPTERRVAGLAAEGMTNREIAQHLFVGLRTVEVHLTNAYGKLGIDGRHGLAEALSPAGDA</sequence>
<dbReference type="Pfam" id="PF00196">
    <property type="entry name" value="GerE"/>
    <property type="match status" value="1"/>
</dbReference>
<dbReference type="SMART" id="SM00421">
    <property type="entry name" value="HTH_LUXR"/>
    <property type="match status" value="1"/>
</dbReference>